<dbReference type="PANTHER" id="PTHR36442:SF1">
    <property type="entry name" value="CYCLIC-DI-AMP PHOSPHODIESTERASE PGPH"/>
    <property type="match status" value="1"/>
</dbReference>
<dbReference type="InterPro" id="IPR003607">
    <property type="entry name" value="HD/PDEase_dom"/>
</dbReference>
<dbReference type="SUPFAM" id="SSF109604">
    <property type="entry name" value="HD-domain/PDEase-like"/>
    <property type="match status" value="1"/>
</dbReference>
<evidence type="ECO:0000256" key="1">
    <source>
        <dbReference type="SAM" id="Phobius"/>
    </source>
</evidence>
<comment type="caution">
    <text evidence="3">The sequence shown here is derived from an EMBL/GenBank/DDBJ whole genome shotgun (WGS) entry which is preliminary data.</text>
</comment>
<evidence type="ECO:0000313" key="4">
    <source>
        <dbReference type="Proteomes" id="UP000632377"/>
    </source>
</evidence>
<keyword evidence="1" id="KW-0472">Membrane</keyword>
<dbReference type="NCBIfam" id="TIGR00277">
    <property type="entry name" value="HDIG"/>
    <property type="match status" value="1"/>
</dbReference>
<dbReference type="PANTHER" id="PTHR36442">
    <property type="entry name" value="CYCLIC-DI-AMP PHOSPHODIESTERASE PGPH"/>
    <property type="match status" value="1"/>
</dbReference>
<feature type="transmembrane region" description="Helical" evidence="1">
    <location>
        <begin position="304"/>
        <end position="322"/>
    </location>
</feature>
<dbReference type="CDD" id="cd00077">
    <property type="entry name" value="HDc"/>
    <property type="match status" value="1"/>
</dbReference>
<dbReference type="InterPro" id="IPR052722">
    <property type="entry name" value="PgpH_phosphodiesterase"/>
</dbReference>
<keyword evidence="4" id="KW-1185">Reference proteome</keyword>
<accession>A0ABS1T8Q4</accession>
<protein>
    <submittedName>
        <fullName evidence="3">HDIG domain-containing protein</fullName>
    </submittedName>
</protein>
<proteinExistence type="predicted"/>
<sequence length="702" mass="78873">MGTINFKDFLVNNKVRHIIIYICTFLIIYFTLITSLSTKTYDIKEGEIAKVSIRAQRNTIDEASTSARKKEAVSLVPPQYTIKTEVKDNAINTINTVFAKAMQLKESNIDIKEKAVQLANTSNIGLSEEDANTLLNLNNIDLVNLKNSLIETMNDVYELSIQFNPNLSTEVNNENLKKAQDIVQMNFNKSKFSRSTRDLGTAIGVRLVKHNSFYDKEKTDEMRNNAINNTPPVTIKKDQIIVMEGEQITPEKYATLKSVGLINTNTKYEWYIYISLGVIIALILFIQSFYIYKYQNNIYNDWSKFLLVNVINCISLILARVLGMVSPFLIPFALAPILLTLLLNYKISLTVSVINAVFISGAMNFNSDVLIIALLNAVVGALIIQKLQQRNDILFSCLYIAVINVITTLSIGFLLSNNIKDNLTKSGFSLIGSGLSGILTIGVLPLFESVFDIVTNIKLLELSNPNSPLLKKLLLEAPGTYHHSILVANLAEVAAEAIGGNPVLARVCSYYHDVGKIKRPYFFKENQIGNDNPHNKITPNLSALIIISHVKDGLELAKEYRLPKVIHNIIEQHHGTSLVKYFYITAKNKSESPEEVIEADFRYQGQIPHSKEAGIIMLADSVEAAVRSINEPTQTKIEEMVNNIMKNRLNEGQLDNCDITLKDLNKIKEAFLKTLTGIYHQRIEYPTDKWNVTSKNTIEVKL</sequence>
<reference evidence="3 4" key="1">
    <citation type="submission" date="2021-01" db="EMBL/GenBank/DDBJ databases">
        <title>Genome public.</title>
        <authorList>
            <person name="Liu C."/>
            <person name="Sun Q."/>
        </authorList>
    </citation>
    <scope>NUCLEOTIDE SEQUENCE [LARGE SCALE GENOMIC DNA]</scope>
    <source>
        <strain evidence="3 4">YIM B02515</strain>
    </source>
</reference>
<dbReference type="Proteomes" id="UP000632377">
    <property type="component" value="Unassembled WGS sequence"/>
</dbReference>
<dbReference type="SMART" id="SM00471">
    <property type="entry name" value="HDc"/>
    <property type="match status" value="1"/>
</dbReference>
<name>A0ABS1T8Q4_9CLOT</name>
<evidence type="ECO:0000259" key="2">
    <source>
        <dbReference type="SMART" id="SM00471"/>
    </source>
</evidence>
<dbReference type="Pfam" id="PF07698">
    <property type="entry name" value="7TM-7TMR_HD"/>
    <property type="match status" value="1"/>
</dbReference>
<dbReference type="Pfam" id="PF07697">
    <property type="entry name" value="7TMR-HDED"/>
    <property type="match status" value="1"/>
</dbReference>
<dbReference type="Pfam" id="PF01966">
    <property type="entry name" value="HD"/>
    <property type="match status" value="1"/>
</dbReference>
<feature type="domain" description="HD/PDEase" evidence="2">
    <location>
        <begin position="476"/>
        <end position="634"/>
    </location>
</feature>
<evidence type="ECO:0000313" key="3">
    <source>
        <dbReference type="EMBL" id="MBL4935167.1"/>
    </source>
</evidence>
<feature type="transmembrane region" description="Helical" evidence="1">
    <location>
        <begin position="427"/>
        <end position="447"/>
    </location>
</feature>
<feature type="transmembrane region" description="Helical" evidence="1">
    <location>
        <begin position="328"/>
        <end position="357"/>
    </location>
</feature>
<organism evidence="3 4">
    <name type="scientific">Clostridium rhizosphaerae</name>
    <dbReference type="NCBI Taxonomy" id="2803861"/>
    <lineage>
        <taxon>Bacteria</taxon>
        <taxon>Bacillati</taxon>
        <taxon>Bacillota</taxon>
        <taxon>Clostridia</taxon>
        <taxon>Eubacteriales</taxon>
        <taxon>Clostridiaceae</taxon>
        <taxon>Clostridium</taxon>
    </lineage>
</organism>
<feature type="transmembrane region" description="Helical" evidence="1">
    <location>
        <begin position="369"/>
        <end position="387"/>
    </location>
</feature>
<feature type="transmembrane region" description="Helical" evidence="1">
    <location>
        <begin position="18"/>
        <end position="36"/>
    </location>
</feature>
<keyword evidence="1" id="KW-1133">Transmembrane helix</keyword>
<feature type="transmembrane region" description="Helical" evidence="1">
    <location>
        <begin position="270"/>
        <end position="292"/>
    </location>
</feature>
<gene>
    <name evidence="3" type="ORF">JK636_05285</name>
</gene>
<dbReference type="InterPro" id="IPR011621">
    <property type="entry name" value="Metal-dep_PHydrolase_7TM_intra"/>
</dbReference>
<dbReference type="EMBL" id="JAESWC010000002">
    <property type="protein sequence ID" value="MBL4935167.1"/>
    <property type="molecule type" value="Genomic_DNA"/>
</dbReference>
<feature type="transmembrane region" description="Helical" evidence="1">
    <location>
        <begin position="393"/>
        <end position="415"/>
    </location>
</feature>
<dbReference type="RefSeq" id="WP_202747776.1">
    <property type="nucleotide sequence ID" value="NZ_JAESWC010000002.1"/>
</dbReference>
<dbReference type="Gene3D" id="1.10.3210.10">
    <property type="entry name" value="Hypothetical protein af1432"/>
    <property type="match status" value="1"/>
</dbReference>
<keyword evidence="1" id="KW-0812">Transmembrane</keyword>
<dbReference type="InterPro" id="IPR011624">
    <property type="entry name" value="Metal-dep_PHydrolase_7TM_extra"/>
</dbReference>
<dbReference type="InterPro" id="IPR006675">
    <property type="entry name" value="HDIG_dom"/>
</dbReference>
<dbReference type="InterPro" id="IPR006674">
    <property type="entry name" value="HD_domain"/>
</dbReference>